<sequence length="548" mass="63816">MEVMISKEIYDKLDHAKKIAPLDPKKSIEISRYVYKLAKNNGLKLEEGYAFLNIAFASRIKSDTSSILENAYEALSIFKNKNDIIGQSKALNLIGIAYFYSSMYDEALKCFFDGRKLLDLHNDDTLLASILNNIGEVYKDSEIYDKAIEYYNMGTNVISKNGNHVYHAVILGNIGEIYFIKKEFEMALEVYNKSYNMLLDADEVIFLPEVENKIGKLYFQIEDFINAEKYYLKAFKRLRSIDNKYYSIDVLINLAQLYEVKSFSGTLNLYEKAMYYAEGIGAKKKLFNIYNLISQYHEKQKDYKNALLYYKKYFNINEELKSLNLKDKLEVLNIDLRKIQDKDKIDNIRIRLEKEIKRQKDELENIKSSNEILEKKAYEDELTEIANRRSINIYIENILNDISLKQDKIVLFMIDIDKFKRYNDFWGHTEGDICLKKIANCIKKIQVNNKDIFGRYGGEEFIYISTSISYKQALQLGNFIRTEVEKIGLYYMDKGNKKCTTISVGGVIGNVGDFSSIREIIQYADKELYIAKSMGRNITIIKDIDIKG</sequence>
<dbReference type="Proteomes" id="UP000186112">
    <property type="component" value="Unassembled WGS sequence"/>
</dbReference>
<dbReference type="Pfam" id="PF13181">
    <property type="entry name" value="TPR_8"/>
    <property type="match status" value="2"/>
</dbReference>
<dbReference type="InterPro" id="IPR029787">
    <property type="entry name" value="Nucleotide_cyclase"/>
</dbReference>
<dbReference type="RefSeq" id="WP_075728516.1">
    <property type="nucleotide sequence ID" value="NZ_LTDM01000065.1"/>
</dbReference>
<dbReference type="GO" id="GO:1902201">
    <property type="term" value="P:negative regulation of bacterial-type flagellum-dependent cell motility"/>
    <property type="evidence" value="ECO:0007669"/>
    <property type="project" value="TreeGrafter"/>
</dbReference>
<dbReference type="InterPro" id="IPR011990">
    <property type="entry name" value="TPR-like_helical_dom_sf"/>
</dbReference>
<dbReference type="InterPro" id="IPR019734">
    <property type="entry name" value="TPR_rpt"/>
</dbReference>
<organism evidence="4 5">
    <name type="scientific">Tissierella creatinophila DSM 6911</name>
    <dbReference type="NCBI Taxonomy" id="1123403"/>
    <lineage>
        <taxon>Bacteria</taxon>
        <taxon>Bacillati</taxon>
        <taxon>Bacillota</taxon>
        <taxon>Tissierellia</taxon>
        <taxon>Tissierellales</taxon>
        <taxon>Tissierellaceae</taxon>
        <taxon>Tissierella</taxon>
    </lineage>
</organism>
<evidence type="ECO:0000256" key="2">
    <source>
        <dbReference type="SAM" id="Coils"/>
    </source>
</evidence>
<dbReference type="AlphaFoldDB" id="A0A1U7M324"/>
<dbReference type="SUPFAM" id="SSF48452">
    <property type="entry name" value="TPR-like"/>
    <property type="match status" value="1"/>
</dbReference>
<dbReference type="PROSITE" id="PS50887">
    <property type="entry name" value="GGDEF"/>
    <property type="match status" value="1"/>
</dbReference>
<dbReference type="GO" id="GO:0043709">
    <property type="term" value="P:cell adhesion involved in single-species biofilm formation"/>
    <property type="evidence" value="ECO:0007669"/>
    <property type="project" value="TreeGrafter"/>
</dbReference>
<reference evidence="4 5" key="1">
    <citation type="submission" date="2016-02" db="EMBL/GenBank/DDBJ databases">
        <title>Genome sequence of Tissierella creatinophila DSM 6911.</title>
        <authorList>
            <person name="Poehlein A."/>
            <person name="Daniel R."/>
        </authorList>
    </citation>
    <scope>NUCLEOTIDE SEQUENCE [LARGE SCALE GENOMIC DNA]</scope>
    <source>
        <strain evidence="4 5">DSM 6911</strain>
    </source>
</reference>
<evidence type="ECO:0000256" key="1">
    <source>
        <dbReference type="PROSITE-ProRule" id="PRU00339"/>
    </source>
</evidence>
<dbReference type="Pfam" id="PF13424">
    <property type="entry name" value="TPR_12"/>
    <property type="match status" value="1"/>
</dbReference>
<protein>
    <submittedName>
        <fullName evidence="4">Phytochrome-like protein cph2</fullName>
    </submittedName>
</protein>
<keyword evidence="1" id="KW-0802">TPR repeat</keyword>
<dbReference type="PROSITE" id="PS50005">
    <property type="entry name" value="TPR"/>
    <property type="match status" value="1"/>
</dbReference>
<dbReference type="OrthoDB" id="1706775at2"/>
<dbReference type="InterPro" id="IPR050469">
    <property type="entry name" value="Diguanylate_Cyclase"/>
</dbReference>
<feature type="repeat" description="TPR" evidence="1">
    <location>
        <begin position="128"/>
        <end position="161"/>
    </location>
</feature>
<accession>A0A1U7M324</accession>
<dbReference type="GO" id="GO:0052621">
    <property type="term" value="F:diguanylate cyclase activity"/>
    <property type="evidence" value="ECO:0007669"/>
    <property type="project" value="TreeGrafter"/>
</dbReference>
<keyword evidence="5" id="KW-1185">Reference proteome</keyword>
<dbReference type="Gene3D" id="1.25.40.10">
    <property type="entry name" value="Tetratricopeptide repeat domain"/>
    <property type="match status" value="2"/>
</dbReference>
<dbReference type="Pfam" id="PF00990">
    <property type="entry name" value="GGDEF"/>
    <property type="match status" value="1"/>
</dbReference>
<dbReference type="NCBIfam" id="TIGR00254">
    <property type="entry name" value="GGDEF"/>
    <property type="match status" value="1"/>
</dbReference>
<feature type="coiled-coil region" evidence="2">
    <location>
        <begin position="322"/>
        <end position="376"/>
    </location>
</feature>
<feature type="domain" description="GGDEF" evidence="3">
    <location>
        <begin position="407"/>
        <end position="544"/>
    </location>
</feature>
<evidence type="ECO:0000313" key="4">
    <source>
        <dbReference type="EMBL" id="OLS01650.1"/>
    </source>
</evidence>
<dbReference type="InterPro" id="IPR043128">
    <property type="entry name" value="Rev_trsase/Diguanyl_cyclase"/>
</dbReference>
<gene>
    <name evidence="4" type="primary">cph2_4</name>
    <name evidence="4" type="ORF">TICRE_24740</name>
</gene>
<dbReference type="SUPFAM" id="SSF55073">
    <property type="entry name" value="Nucleotide cyclase"/>
    <property type="match status" value="1"/>
</dbReference>
<evidence type="ECO:0000259" key="3">
    <source>
        <dbReference type="PROSITE" id="PS50887"/>
    </source>
</evidence>
<dbReference type="GO" id="GO:0005886">
    <property type="term" value="C:plasma membrane"/>
    <property type="evidence" value="ECO:0007669"/>
    <property type="project" value="TreeGrafter"/>
</dbReference>
<dbReference type="InterPro" id="IPR000160">
    <property type="entry name" value="GGDEF_dom"/>
</dbReference>
<keyword evidence="2" id="KW-0175">Coiled coil</keyword>
<dbReference type="PANTHER" id="PTHR45138">
    <property type="entry name" value="REGULATORY COMPONENTS OF SENSORY TRANSDUCTION SYSTEM"/>
    <property type="match status" value="1"/>
</dbReference>
<dbReference type="Gene3D" id="3.30.70.270">
    <property type="match status" value="1"/>
</dbReference>
<comment type="caution">
    <text evidence="4">The sequence shown here is derived from an EMBL/GenBank/DDBJ whole genome shotgun (WGS) entry which is preliminary data.</text>
</comment>
<dbReference type="EMBL" id="LTDM01000065">
    <property type="protein sequence ID" value="OLS01650.1"/>
    <property type="molecule type" value="Genomic_DNA"/>
</dbReference>
<dbReference type="CDD" id="cd01949">
    <property type="entry name" value="GGDEF"/>
    <property type="match status" value="1"/>
</dbReference>
<dbReference type="PANTHER" id="PTHR45138:SF9">
    <property type="entry name" value="DIGUANYLATE CYCLASE DGCM-RELATED"/>
    <property type="match status" value="1"/>
</dbReference>
<dbReference type="SMART" id="SM00267">
    <property type="entry name" value="GGDEF"/>
    <property type="match status" value="1"/>
</dbReference>
<name>A0A1U7M324_TISCR</name>
<proteinExistence type="predicted"/>
<dbReference type="SMART" id="SM00028">
    <property type="entry name" value="TPR"/>
    <property type="match status" value="5"/>
</dbReference>
<evidence type="ECO:0000313" key="5">
    <source>
        <dbReference type="Proteomes" id="UP000186112"/>
    </source>
</evidence>